<protein>
    <recommendedName>
        <fullName evidence="2">YdbS-like PH domain-containing protein</fullName>
    </recommendedName>
</protein>
<sequence length="171" mass="18578">MIELDDLGPAPALAADDGWNALPRRARWLFALSGAIGVAVPAAVALVAAGIWIGGDGVRLGALAAWLALVALGGWMGLRRYRWTRWRLDADGFGLQRGRLWFTETRVPGTRVQHIDLRRGPLERQANLSTLIVHTAGTRDSAVAVPCLDAGDAERLRDRLAAWIEHDDDDA</sequence>
<feature type="transmembrane region" description="Helical" evidence="1">
    <location>
        <begin position="60"/>
        <end position="78"/>
    </location>
</feature>
<dbReference type="RefSeq" id="WP_134675167.1">
    <property type="nucleotide sequence ID" value="NZ_SPUH01000002.1"/>
</dbReference>
<name>A0A4Z1REE7_9GAMM</name>
<proteinExistence type="predicted"/>
<feature type="domain" description="YdbS-like PH" evidence="2">
    <location>
        <begin position="81"/>
        <end position="160"/>
    </location>
</feature>
<keyword evidence="1" id="KW-0472">Membrane</keyword>
<reference evidence="3 4" key="1">
    <citation type="submission" date="2019-01" db="EMBL/GenBank/DDBJ databases">
        <authorList>
            <person name="Zhang S."/>
        </authorList>
    </citation>
    <scope>NUCLEOTIDE SEQUENCE [LARGE SCALE GENOMIC DNA]</scope>
    <source>
        <strain evidence="3 4">1626</strain>
    </source>
</reference>
<keyword evidence="1" id="KW-0812">Transmembrane</keyword>
<comment type="caution">
    <text evidence="3">The sequence shown here is derived from an EMBL/GenBank/DDBJ whole genome shotgun (WGS) entry which is preliminary data.</text>
</comment>
<dbReference type="Proteomes" id="UP000298681">
    <property type="component" value="Unassembled WGS sequence"/>
</dbReference>
<evidence type="ECO:0000256" key="1">
    <source>
        <dbReference type="SAM" id="Phobius"/>
    </source>
</evidence>
<dbReference type="PANTHER" id="PTHR34473:SF3">
    <property type="entry name" value="TRANSMEMBRANE PROTEIN-RELATED"/>
    <property type="match status" value="1"/>
</dbReference>
<keyword evidence="1" id="KW-1133">Transmembrane helix</keyword>
<accession>A0A4Z1REE7</accession>
<evidence type="ECO:0000313" key="4">
    <source>
        <dbReference type="Proteomes" id="UP000298681"/>
    </source>
</evidence>
<dbReference type="Pfam" id="PF03703">
    <property type="entry name" value="bPH_2"/>
    <property type="match status" value="1"/>
</dbReference>
<dbReference type="EMBL" id="SPUH01000002">
    <property type="protein sequence ID" value="TKS53047.1"/>
    <property type="molecule type" value="Genomic_DNA"/>
</dbReference>
<dbReference type="AlphaFoldDB" id="A0A4Z1REE7"/>
<organism evidence="3 4">
    <name type="scientific">Luteimonas yindakuii</name>
    <dbReference type="NCBI Taxonomy" id="2565782"/>
    <lineage>
        <taxon>Bacteria</taxon>
        <taxon>Pseudomonadati</taxon>
        <taxon>Pseudomonadota</taxon>
        <taxon>Gammaproteobacteria</taxon>
        <taxon>Lysobacterales</taxon>
        <taxon>Lysobacteraceae</taxon>
        <taxon>Luteimonas</taxon>
    </lineage>
</organism>
<gene>
    <name evidence="3" type="ORF">E4582_12665</name>
</gene>
<dbReference type="InterPro" id="IPR005182">
    <property type="entry name" value="YdbS-like_PH"/>
</dbReference>
<keyword evidence="4" id="KW-1185">Reference proteome</keyword>
<dbReference type="PANTHER" id="PTHR34473">
    <property type="entry name" value="UPF0699 TRANSMEMBRANE PROTEIN YDBS"/>
    <property type="match status" value="1"/>
</dbReference>
<feature type="transmembrane region" description="Helical" evidence="1">
    <location>
        <begin position="28"/>
        <end position="54"/>
    </location>
</feature>
<evidence type="ECO:0000259" key="2">
    <source>
        <dbReference type="Pfam" id="PF03703"/>
    </source>
</evidence>
<evidence type="ECO:0000313" key="3">
    <source>
        <dbReference type="EMBL" id="TKS53047.1"/>
    </source>
</evidence>